<evidence type="ECO:0000256" key="1">
    <source>
        <dbReference type="SAM" id="MobiDB-lite"/>
    </source>
</evidence>
<organism evidence="2 3">
    <name type="scientific">Necator americanus</name>
    <name type="common">Human hookworm</name>
    <dbReference type="NCBI Taxonomy" id="51031"/>
    <lineage>
        <taxon>Eukaryota</taxon>
        <taxon>Metazoa</taxon>
        <taxon>Ecdysozoa</taxon>
        <taxon>Nematoda</taxon>
        <taxon>Chromadorea</taxon>
        <taxon>Rhabditida</taxon>
        <taxon>Rhabditina</taxon>
        <taxon>Rhabditomorpha</taxon>
        <taxon>Strongyloidea</taxon>
        <taxon>Ancylostomatidae</taxon>
        <taxon>Bunostominae</taxon>
        <taxon>Necator</taxon>
    </lineage>
</organism>
<keyword evidence="3" id="KW-1185">Reference proteome</keyword>
<reference evidence="2 3" key="1">
    <citation type="submission" date="2023-08" db="EMBL/GenBank/DDBJ databases">
        <title>A Necator americanus chromosomal reference genome.</title>
        <authorList>
            <person name="Ilik V."/>
            <person name="Petrzelkova K.J."/>
            <person name="Pardy F."/>
            <person name="Fuh T."/>
            <person name="Niatou-Singa F.S."/>
            <person name="Gouil Q."/>
            <person name="Baker L."/>
            <person name="Ritchie M.E."/>
            <person name="Jex A.R."/>
            <person name="Gazzola D."/>
            <person name="Li H."/>
            <person name="Toshio Fujiwara R."/>
            <person name="Zhan B."/>
            <person name="Aroian R.V."/>
            <person name="Pafco B."/>
            <person name="Schwarz E.M."/>
        </authorList>
    </citation>
    <scope>NUCLEOTIDE SEQUENCE [LARGE SCALE GENOMIC DNA]</scope>
    <source>
        <strain evidence="2 3">Aroian</strain>
        <tissue evidence="2">Whole animal</tissue>
    </source>
</reference>
<comment type="caution">
    <text evidence="2">The sequence shown here is derived from an EMBL/GenBank/DDBJ whole genome shotgun (WGS) entry which is preliminary data.</text>
</comment>
<dbReference type="EMBL" id="JAVFWL010000003">
    <property type="protein sequence ID" value="KAK6743257.1"/>
    <property type="molecule type" value="Genomic_DNA"/>
</dbReference>
<name>A0ABR1CY53_NECAM</name>
<feature type="region of interest" description="Disordered" evidence="1">
    <location>
        <begin position="1"/>
        <end position="20"/>
    </location>
</feature>
<protein>
    <submittedName>
        <fullName evidence="2">Uncharacterized protein</fullName>
    </submittedName>
</protein>
<gene>
    <name evidence="2" type="primary">Necator_chrIII.g11252</name>
    <name evidence="2" type="ORF">RB195_010487</name>
</gene>
<proteinExistence type="predicted"/>
<evidence type="ECO:0000313" key="3">
    <source>
        <dbReference type="Proteomes" id="UP001303046"/>
    </source>
</evidence>
<evidence type="ECO:0000313" key="2">
    <source>
        <dbReference type="EMBL" id="KAK6743257.1"/>
    </source>
</evidence>
<accession>A0ABR1CY53</accession>
<dbReference type="Proteomes" id="UP001303046">
    <property type="component" value="Unassembled WGS sequence"/>
</dbReference>
<sequence>MVSGQQIASIKDLGSSRKRPPCRKWKFWTEVLKEDLRTLDRQLSGDVGFRRIWVSGECIDSVKLLQKMEKVGKAMVMGDTQNK</sequence>